<dbReference type="EMBL" id="VMSJ01000001">
    <property type="protein sequence ID" value="TVT29395.1"/>
    <property type="molecule type" value="Genomic_DNA"/>
</dbReference>
<dbReference type="AlphaFoldDB" id="A0A558AYQ1"/>
<dbReference type="Proteomes" id="UP000315103">
    <property type="component" value="Unassembled WGS sequence"/>
</dbReference>
<proteinExistence type="predicted"/>
<evidence type="ECO:0000256" key="1">
    <source>
        <dbReference type="ARBA" id="ARBA00022801"/>
    </source>
</evidence>
<dbReference type="InterPro" id="IPR049492">
    <property type="entry name" value="BD-FAE-like_dom"/>
</dbReference>
<dbReference type="InterPro" id="IPR029058">
    <property type="entry name" value="AB_hydrolase_fold"/>
</dbReference>
<dbReference type="PANTHER" id="PTHR48081">
    <property type="entry name" value="AB HYDROLASE SUPERFAMILY PROTEIN C4A8.06C"/>
    <property type="match status" value="1"/>
</dbReference>
<dbReference type="InterPro" id="IPR050300">
    <property type="entry name" value="GDXG_lipolytic_enzyme"/>
</dbReference>
<name>A0A558AYQ1_9STAP</name>
<keyword evidence="4" id="KW-1185">Reference proteome</keyword>
<dbReference type="OrthoDB" id="179999at2"/>
<protein>
    <submittedName>
        <fullName evidence="3">Alpha/beta hydrolase</fullName>
    </submittedName>
</protein>
<evidence type="ECO:0000259" key="2">
    <source>
        <dbReference type="Pfam" id="PF20434"/>
    </source>
</evidence>
<evidence type="ECO:0000313" key="3">
    <source>
        <dbReference type="EMBL" id="TVT29395.1"/>
    </source>
</evidence>
<sequence length="260" mass="28677">MADTYRVAYGVHDSQYGILRIPDAQGPHPVVVSIHGGFWRQKYDLDENTPLSEDLRDRGYATWNIEYRRTGEDSSGWMGTCQDVVDAINHLAQIKADYDINLSQVILLGHSAGGHLALWAASRLSENVDDHSGSTLLIPIQGVISLAGVADLRKMWHIHQEREVDSPVSAFIGGPPEEMLESYHAASTIELLPIGARQILIHGELDENVPVDVSVGYHEKAVEQGDDTELIILPEAEHFKIVDPSSQEWETVVGAVESLV</sequence>
<evidence type="ECO:0000313" key="4">
    <source>
        <dbReference type="Proteomes" id="UP000315103"/>
    </source>
</evidence>
<feature type="domain" description="BD-FAE-like" evidence="2">
    <location>
        <begin position="23"/>
        <end position="220"/>
    </location>
</feature>
<accession>A0A558AYQ1</accession>
<dbReference type="SUPFAM" id="SSF53474">
    <property type="entry name" value="alpha/beta-Hydrolases"/>
    <property type="match status" value="1"/>
</dbReference>
<organism evidence="3 4">
    <name type="scientific">Salinicoccus cyprini</name>
    <dbReference type="NCBI Taxonomy" id="2493691"/>
    <lineage>
        <taxon>Bacteria</taxon>
        <taxon>Bacillati</taxon>
        <taxon>Bacillota</taxon>
        <taxon>Bacilli</taxon>
        <taxon>Bacillales</taxon>
        <taxon>Staphylococcaceae</taxon>
        <taxon>Salinicoccus</taxon>
    </lineage>
</organism>
<dbReference type="GO" id="GO:0016787">
    <property type="term" value="F:hydrolase activity"/>
    <property type="evidence" value="ECO:0007669"/>
    <property type="project" value="UniProtKB-KW"/>
</dbReference>
<dbReference type="Gene3D" id="3.40.50.1820">
    <property type="entry name" value="alpha/beta hydrolase"/>
    <property type="match status" value="1"/>
</dbReference>
<dbReference type="RefSeq" id="WP_145285934.1">
    <property type="nucleotide sequence ID" value="NZ_VMSJ01000001.1"/>
</dbReference>
<keyword evidence="1 3" id="KW-0378">Hydrolase</keyword>
<gene>
    <name evidence="3" type="ORF">FO441_03690</name>
</gene>
<comment type="caution">
    <text evidence="3">The sequence shown here is derived from an EMBL/GenBank/DDBJ whole genome shotgun (WGS) entry which is preliminary data.</text>
</comment>
<reference evidence="3 4" key="1">
    <citation type="submission" date="2019-07" db="EMBL/GenBank/DDBJ databases">
        <title>Salinicoccus cyprini sp. nov., isolated from gastro-intestinal tract of mirror carp, Cyprinus carpio var. specularis, collected from Gobind Sagar Reservoir, Himachal Pradesh, India.</title>
        <authorList>
            <person name="Talwar C."/>
            <person name="Singh A.K."/>
            <person name="Lal R."/>
            <person name="Negi R.K."/>
        </authorList>
    </citation>
    <scope>NUCLEOTIDE SEQUENCE [LARGE SCALE GENOMIC DNA]</scope>
    <source>
        <strain evidence="3 4">CT19</strain>
    </source>
</reference>
<dbReference type="Pfam" id="PF20434">
    <property type="entry name" value="BD-FAE"/>
    <property type="match status" value="1"/>
</dbReference>